<comment type="similarity">
    <text evidence="1 6 7">Belongs to the universal ribosomal protein uL23 family.</text>
</comment>
<dbReference type="FunFam" id="3.30.70.330:FF:000001">
    <property type="entry name" value="50S ribosomal protein L23"/>
    <property type="match status" value="1"/>
</dbReference>
<comment type="caution">
    <text evidence="8">The sequence shown here is derived from an EMBL/GenBank/DDBJ whole genome shotgun (WGS) entry which is preliminary data.</text>
</comment>
<dbReference type="eggNOG" id="COG0089">
    <property type="taxonomic scope" value="Bacteria"/>
</dbReference>
<reference evidence="8 9" key="1">
    <citation type="submission" date="2014-06" db="EMBL/GenBank/DDBJ databases">
        <title>Draft genome sequence of Paenibacillus sp. MSt1.</title>
        <authorList>
            <person name="Aw Y.K."/>
            <person name="Ong K.S."/>
            <person name="Gan H.M."/>
            <person name="Lee S.M."/>
        </authorList>
    </citation>
    <scope>NUCLEOTIDE SEQUENCE [LARGE SCALE GENOMIC DNA]</scope>
    <source>
        <strain evidence="8 9">MSt1</strain>
    </source>
</reference>
<comment type="subunit">
    <text evidence="6">Part of the 50S ribosomal subunit. Contacts protein L29, and trigger factor when it is bound to the ribosome.</text>
</comment>
<dbReference type="RefSeq" id="WP_010498877.1">
    <property type="nucleotide sequence ID" value="NZ_BSDJ01000043.1"/>
</dbReference>
<dbReference type="SUPFAM" id="SSF54189">
    <property type="entry name" value="Ribosomal proteins S24e, L23 and L15e"/>
    <property type="match status" value="1"/>
</dbReference>
<dbReference type="InterPro" id="IPR012677">
    <property type="entry name" value="Nucleotide-bd_a/b_plait_sf"/>
</dbReference>
<dbReference type="InterPro" id="IPR012678">
    <property type="entry name" value="Ribosomal_uL23/eL15/eS24_sf"/>
</dbReference>
<proteinExistence type="inferred from homology"/>
<dbReference type="Gene3D" id="3.30.70.330">
    <property type="match status" value="1"/>
</dbReference>
<dbReference type="GO" id="GO:1990904">
    <property type="term" value="C:ribonucleoprotein complex"/>
    <property type="evidence" value="ECO:0007669"/>
    <property type="project" value="UniProtKB-KW"/>
</dbReference>
<dbReference type="InterPro" id="IPR013025">
    <property type="entry name" value="Ribosomal_uL23-like"/>
</dbReference>
<accession>A0A081NVA7</accession>
<dbReference type="Proteomes" id="UP000028123">
    <property type="component" value="Unassembled WGS sequence"/>
</dbReference>
<dbReference type="HAMAP" id="MF_01369_B">
    <property type="entry name" value="Ribosomal_uL23_B"/>
    <property type="match status" value="1"/>
</dbReference>
<dbReference type="GO" id="GO:0005840">
    <property type="term" value="C:ribosome"/>
    <property type="evidence" value="ECO:0007669"/>
    <property type="project" value="UniProtKB-KW"/>
</dbReference>
<name>A0A081NVA7_9BACL</name>
<keyword evidence="4 6" id="KW-0689">Ribosomal protein</keyword>
<gene>
    <name evidence="6" type="primary">rplW</name>
    <name evidence="8" type="ORF">ET33_23665</name>
</gene>
<evidence type="ECO:0000313" key="9">
    <source>
        <dbReference type="Proteomes" id="UP000028123"/>
    </source>
</evidence>
<evidence type="ECO:0000256" key="5">
    <source>
        <dbReference type="ARBA" id="ARBA00023274"/>
    </source>
</evidence>
<evidence type="ECO:0000256" key="3">
    <source>
        <dbReference type="ARBA" id="ARBA00022884"/>
    </source>
</evidence>
<dbReference type="OrthoDB" id="9793353at2"/>
<keyword evidence="2 6" id="KW-0699">rRNA-binding</keyword>
<dbReference type="InterPro" id="IPR001014">
    <property type="entry name" value="Ribosomal_uL23_CS"/>
</dbReference>
<evidence type="ECO:0000256" key="1">
    <source>
        <dbReference type="ARBA" id="ARBA00006700"/>
    </source>
</evidence>
<evidence type="ECO:0000313" key="8">
    <source>
        <dbReference type="EMBL" id="KEQ22380.1"/>
    </source>
</evidence>
<dbReference type="AlphaFoldDB" id="A0A081NVA7"/>
<dbReference type="PROSITE" id="PS00050">
    <property type="entry name" value="RIBOSOMAL_L23"/>
    <property type="match status" value="1"/>
</dbReference>
<keyword evidence="5 6" id="KW-0687">Ribonucleoprotein</keyword>
<dbReference type="EMBL" id="JNVM01000039">
    <property type="protein sequence ID" value="KEQ22380.1"/>
    <property type="molecule type" value="Genomic_DNA"/>
</dbReference>
<organism evidence="8 9">
    <name type="scientific">Paenibacillus tyrfis</name>
    <dbReference type="NCBI Taxonomy" id="1501230"/>
    <lineage>
        <taxon>Bacteria</taxon>
        <taxon>Bacillati</taxon>
        <taxon>Bacillota</taxon>
        <taxon>Bacilli</taxon>
        <taxon>Bacillales</taxon>
        <taxon>Paenibacillaceae</taxon>
        <taxon>Paenibacillus</taxon>
    </lineage>
</organism>
<sequence>MKNPRDIIKRPVITERSSEMMAEKKYVFEVDIRSNKTEVKQAIEQIFKVKVTNVNTLRMPAKPKRYGRYSGYTSEWKKAIVTLSADSKELEFFENSQV</sequence>
<evidence type="ECO:0000256" key="6">
    <source>
        <dbReference type="HAMAP-Rule" id="MF_01369"/>
    </source>
</evidence>
<dbReference type="GO" id="GO:0003735">
    <property type="term" value="F:structural constituent of ribosome"/>
    <property type="evidence" value="ECO:0007669"/>
    <property type="project" value="InterPro"/>
</dbReference>
<protein>
    <recommendedName>
        <fullName evidence="6">Large ribosomal subunit protein uL23</fullName>
    </recommendedName>
</protein>
<evidence type="ECO:0000256" key="4">
    <source>
        <dbReference type="ARBA" id="ARBA00022980"/>
    </source>
</evidence>
<evidence type="ECO:0000256" key="2">
    <source>
        <dbReference type="ARBA" id="ARBA00022730"/>
    </source>
</evidence>
<keyword evidence="9" id="KW-1185">Reference proteome</keyword>
<keyword evidence="3 6" id="KW-0694">RNA-binding</keyword>
<dbReference type="PANTHER" id="PTHR11620">
    <property type="entry name" value="60S RIBOSOMAL PROTEIN L23A"/>
    <property type="match status" value="1"/>
</dbReference>
<dbReference type="Pfam" id="PF00276">
    <property type="entry name" value="Ribosomal_L23"/>
    <property type="match status" value="1"/>
</dbReference>
<evidence type="ECO:0000256" key="7">
    <source>
        <dbReference type="RuleBase" id="RU003934"/>
    </source>
</evidence>
<dbReference type="NCBIfam" id="NF004363">
    <property type="entry name" value="PRK05738.2-4"/>
    <property type="match status" value="1"/>
</dbReference>
<comment type="function">
    <text evidence="6">One of the early assembly proteins it binds 23S rRNA. One of the proteins that surrounds the polypeptide exit tunnel on the outside of the ribosome. Forms the main docking site for trigger factor binding to the ribosome.</text>
</comment>
<dbReference type="GO" id="GO:0019843">
    <property type="term" value="F:rRNA binding"/>
    <property type="evidence" value="ECO:0007669"/>
    <property type="project" value="UniProtKB-UniRule"/>
</dbReference>
<dbReference type="GO" id="GO:0006412">
    <property type="term" value="P:translation"/>
    <property type="evidence" value="ECO:0007669"/>
    <property type="project" value="UniProtKB-UniRule"/>
</dbReference>